<dbReference type="SUPFAM" id="SSF53067">
    <property type="entry name" value="Actin-like ATPase domain"/>
    <property type="match status" value="1"/>
</dbReference>
<dbReference type="Gene3D" id="3.30.1490.300">
    <property type="match status" value="1"/>
</dbReference>
<dbReference type="PANTHER" id="PTHR32432">
    <property type="entry name" value="CELL DIVISION PROTEIN FTSA-RELATED"/>
    <property type="match status" value="1"/>
</dbReference>
<dbReference type="Gene3D" id="3.30.420.40">
    <property type="match status" value="2"/>
</dbReference>
<dbReference type="InterPro" id="IPR050696">
    <property type="entry name" value="FtsA/MreB"/>
</dbReference>
<evidence type="ECO:0000313" key="1">
    <source>
        <dbReference type="EMBL" id="OHA14878.1"/>
    </source>
</evidence>
<name>A0A1G2LTA3_9BACT</name>
<comment type="caution">
    <text evidence="1">The sequence shown here is derived from an EMBL/GenBank/DDBJ whole genome shotgun (WGS) entry which is preliminary data.</text>
</comment>
<organism evidence="1 2">
    <name type="scientific">Candidatus Sungbacteria bacterium RIFCSPLOWO2_12_FULL_41_11</name>
    <dbReference type="NCBI Taxonomy" id="1802286"/>
    <lineage>
        <taxon>Bacteria</taxon>
        <taxon>Candidatus Sungiibacteriota</taxon>
    </lineage>
</organism>
<dbReference type="PANTHER" id="PTHR32432:SF3">
    <property type="entry name" value="ETHANOLAMINE UTILIZATION PROTEIN EUTJ"/>
    <property type="match status" value="1"/>
</dbReference>
<proteinExistence type="predicted"/>
<protein>
    <recommendedName>
        <fullName evidence="3">SHS2 domain-containing protein</fullName>
    </recommendedName>
</protein>
<dbReference type="InterPro" id="IPR043129">
    <property type="entry name" value="ATPase_NBD"/>
</dbReference>
<reference evidence="1 2" key="1">
    <citation type="journal article" date="2016" name="Nat. Commun.">
        <title>Thousands of microbial genomes shed light on interconnected biogeochemical processes in an aquifer system.</title>
        <authorList>
            <person name="Anantharaman K."/>
            <person name="Brown C.T."/>
            <person name="Hug L.A."/>
            <person name="Sharon I."/>
            <person name="Castelle C.J."/>
            <person name="Probst A.J."/>
            <person name="Thomas B.C."/>
            <person name="Singh A."/>
            <person name="Wilkins M.J."/>
            <person name="Karaoz U."/>
            <person name="Brodie E.L."/>
            <person name="Williams K.H."/>
            <person name="Hubbard S.S."/>
            <person name="Banfield J.F."/>
        </authorList>
    </citation>
    <scope>NUCLEOTIDE SEQUENCE [LARGE SCALE GENOMIC DNA]</scope>
</reference>
<evidence type="ECO:0000313" key="2">
    <source>
        <dbReference type="Proteomes" id="UP000177171"/>
    </source>
</evidence>
<sequence>MALGDFFGKFMHKKTQDIRVAIDIGSMSIKTILFEKKGENLIIIKKMATQFPLREDTISIVKFINTYIREELFRIIKDIHKVPDKVIIGIAGDFLENKITSIKVERAHRNKKVLEEEIAEVFKKGVEEVNIKNPGAVLVDSFPMRVLIDGYEIEDVYKDITGDTVEIFIFSSLMRKEYWDQFKFLKRILGGIPLKFVSNQFVNAFSLPKILNMDDALLMDIGAKATEISYVSNSKIRSIHRFLFGGYNFTKTISESLSVGYVEADNIKRQYEDRILPVSLVSKIKEAILRGVVEWEREFIEILSSDYNFVVPANVFVFGGGLYLKEIQDFLKRGEWAVGLSWRDKINISFLSAEKITHNVIDVTKLSGFNEVSFLSLIYYSYLLD</sequence>
<accession>A0A1G2LTA3</accession>
<dbReference type="Proteomes" id="UP000177171">
    <property type="component" value="Unassembled WGS sequence"/>
</dbReference>
<dbReference type="EMBL" id="MHQY01000001">
    <property type="protein sequence ID" value="OHA14878.1"/>
    <property type="molecule type" value="Genomic_DNA"/>
</dbReference>
<dbReference type="AlphaFoldDB" id="A0A1G2LTA3"/>
<gene>
    <name evidence="1" type="ORF">A3G49_04290</name>
</gene>
<evidence type="ECO:0008006" key="3">
    <source>
        <dbReference type="Google" id="ProtNLM"/>
    </source>
</evidence>